<name>A0AAV7CI18_ENGPU</name>
<dbReference type="PANTHER" id="PTHR33504">
    <property type="entry name" value="NADH DEHYDROGENASE (UBIQUINONE) 1 BETA SUBCOMPLEX, 4"/>
    <property type="match status" value="1"/>
</dbReference>
<keyword evidence="3" id="KW-1185">Reference proteome</keyword>
<accession>A0AAV7CI18</accession>
<dbReference type="PANTHER" id="PTHR33504:SF2">
    <property type="entry name" value="PROTEIN MFI"/>
    <property type="match status" value="1"/>
</dbReference>
<organism evidence="2 3">
    <name type="scientific">Engystomops pustulosus</name>
    <name type="common">Tungara frog</name>
    <name type="synonym">Physalaemus pustulosus</name>
    <dbReference type="NCBI Taxonomy" id="76066"/>
    <lineage>
        <taxon>Eukaryota</taxon>
        <taxon>Metazoa</taxon>
        <taxon>Chordata</taxon>
        <taxon>Craniata</taxon>
        <taxon>Vertebrata</taxon>
        <taxon>Euteleostomi</taxon>
        <taxon>Amphibia</taxon>
        <taxon>Batrachia</taxon>
        <taxon>Anura</taxon>
        <taxon>Neobatrachia</taxon>
        <taxon>Hyloidea</taxon>
        <taxon>Leptodactylidae</taxon>
        <taxon>Leiuperinae</taxon>
        <taxon>Engystomops</taxon>
    </lineage>
</organism>
<proteinExistence type="predicted"/>
<evidence type="ECO:0000313" key="2">
    <source>
        <dbReference type="EMBL" id="KAG8584720.1"/>
    </source>
</evidence>
<gene>
    <name evidence="2" type="ORF">GDO81_004740</name>
</gene>
<feature type="region of interest" description="Disordered" evidence="1">
    <location>
        <begin position="1"/>
        <end position="37"/>
    </location>
</feature>
<dbReference type="AlphaFoldDB" id="A0AAV7CI18"/>
<comment type="caution">
    <text evidence="2">The sequence shown here is derived from an EMBL/GenBank/DDBJ whole genome shotgun (WGS) entry which is preliminary data.</text>
</comment>
<protein>
    <submittedName>
        <fullName evidence="2">Uncharacterized protein</fullName>
    </submittedName>
</protein>
<dbReference type="EMBL" id="WNYA01000002">
    <property type="protein sequence ID" value="KAG8584720.1"/>
    <property type="molecule type" value="Genomic_DNA"/>
</dbReference>
<evidence type="ECO:0000256" key="1">
    <source>
        <dbReference type="SAM" id="MobiDB-lite"/>
    </source>
</evidence>
<dbReference type="Proteomes" id="UP000824782">
    <property type="component" value="Unassembled WGS sequence"/>
</dbReference>
<sequence>MSSFPLMDQDWDSEESSAQSRDKEIAMEDASDPVTGYPDVYNKEQDKAARVIQKAFRRLLDMNVFKYFKNLISFRCQGDPRLLLKCINPAEAALIDAAAGVHVRFRLGGTKFPPNIYYKLFTHRPIVDMCANSPKDYTKPSAKQLLPRQIHNRAAIPQQDGSGWYTRVENNGWRLLTLRLLGGLDEVTAADNKKRSAFSHSRLQRRQEVIQKQKQRKIDWMRKMYYEGTLHAQTTEPNTAVLVQRATAGVIQSVERQGIDAVLDWEVDELLNWTNALNYDEYISSWKAVGTSKSSCAFTGTRYVRSPYDVYEISQLSSPGWSLNTSTEDAQ</sequence>
<reference evidence="2" key="1">
    <citation type="thesis" date="2020" institute="ProQuest LLC" country="789 East Eisenhower Parkway, Ann Arbor, MI, USA">
        <title>Comparative Genomics and Chromosome Evolution.</title>
        <authorList>
            <person name="Mudd A.B."/>
        </authorList>
    </citation>
    <scope>NUCLEOTIDE SEQUENCE</scope>
    <source>
        <strain evidence="2">237g6f4</strain>
        <tissue evidence="2">Blood</tissue>
    </source>
</reference>
<evidence type="ECO:0000313" key="3">
    <source>
        <dbReference type="Proteomes" id="UP000824782"/>
    </source>
</evidence>